<dbReference type="InterPro" id="IPR012547">
    <property type="entry name" value="PDDEXK_9"/>
</dbReference>
<dbReference type="EMBL" id="AFFY01000022">
    <property type="protein sequence ID" value="EHH00414.1"/>
    <property type="molecule type" value="Genomic_DNA"/>
</dbReference>
<dbReference type="eggNOG" id="COG1672">
    <property type="taxonomic scope" value="Bacteria"/>
</dbReference>
<evidence type="ECO:0008006" key="3">
    <source>
        <dbReference type="Google" id="ProtNLM"/>
    </source>
</evidence>
<dbReference type="HOGENOM" id="CLU_021114_5_1_10"/>
<proteinExistence type="predicted"/>
<sequence length="103" mass="12131">MLNGICYHFQNTMYVIFKMMGFYTEVERTTHRGRIDIVIKTSDYIYVMEIKLDGSADEALRQIHEKGYAEPYRKDGRKVFLVGVNFSSDTKGVEEWKVEECLF</sequence>
<comment type="caution">
    <text evidence="1">The sequence shown here is derived from an EMBL/GenBank/DDBJ whole genome shotgun (WGS) entry which is preliminary data.</text>
</comment>
<name>G5SQL1_9BACT</name>
<dbReference type="AlphaFoldDB" id="G5SQL1"/>
<keyword evidence="2" id="KW-1185">Reference proteome</keyword>
<reference evidence="1 2" key="1">
    <citation type="submission" date="2011-03" db="EMBL/GenBank/DDBJ databases">
        <authorList>
            <person name="Weinstock G."/>
            <person name="Sodergren E."/>
            <person name="Clifton S."/>
            <person name="Fulton L."/>
            <person name="Fulton B."/>
            <person name="Courtney L."/>
            <person name="Fronick C."/>
            <person name="Harrison M."/>
            <person name="Strong C."/>
            <person name="Farmer C."/>
            <person name="Delahaunty K."/>
            <person name="Markovic C."/>
            <person name="Hall O."/>
            <person name="Minx P."/>
            <person name="Tomlinson C."/>
            <person name="Mitreva M."/>
            <person name="Hou S."/>
            <person name="Chen J."/>
            <person name="Wollam A."/>
            <person name="Pepin K.H."/>
            <person name="Johnson M."/>
            <person name="Bhonagiri V."/>
            <person name="Zhang X."/>
            <person name="Suruliraj S."/>
            <person name="Warren W."/>
            <person name="Chinwalla A."/>
            <person name="Mardis E.R."/>
            <person name="Wilson R.K."/>
        </authorList>
    </citation>
    <scope>NUCLEOTIDE SEQUENCE [LARGE SCALE GENOMIC DNA]</scope>
    <source>
        <strain evidence="1 2">YIT 11840</strain>
    </source>
</reference>
<organism evidence="1 2">
    <name type="scientific">Paraprevotella clara YIT 11840</name>
    <dbReference type="NCBI Taxonomy" id="762968"/>
    <lineage>
        <taxon>Bacteria</taxon>
        <taxon>Pseudomonadati</taxon>
        <taxon>Bacteroidota</taxon>
        <taxon>Bacteroidia</taxon>
        <taxon>Bacteroidales</taxon>
        <taxon>Prevotellaceae</taxon>
        <taxon>Paraprevotella</taxon>
    </lineage>
</organism>
<dbReference type="PANTHER" id="PTHR34825:SF1">
    <property type="entry name" value="AAA-ATPASE-LIKE DOMAIN-CONTAINING PROTEIN"/>
    <property type="match status" value="1"/>
</dbReference>
<dbReference type="STRING" id="762968.HMPREF9441_01651"/>
<protein>
    <recommendedName>
        <fullName evidence="3">AAA-ATPase-like domain-containing protein</fullName>
    </recommendedName>
</protein>
<accession>G5SQL1</accession>
<evidence type="ECO:0000313" key="2">
    <source>
        <dbReference type="Proteomes" id="UP000003598"/>
    </source>
</evidence>
<dbReference type="Proteomes" id="UP000003598">
    <property type="component" value="Unassembled WGS sequence"/>
</dbReference>
<dbReference type="PANTHER" id="PTHR34825">
    <property type="entry name" value="CONSERVED PROTEIN, WITH A WEAK D-GALACTARATE DEHYDRATASE/ALTRONATE HYDROLASE DOMAIN"/>
    <property type="match status" value="1"/>
</dbReference>
<dbReference type="Pfam" id="PF08011">
    <property type="entry name" value="PDDEXK_9"/>
    <property type="match status" value="1"/>
</dbReference>
<gene>
    <name evidence="1" type="ORF">HMPREF9441_01651</name>
</gene>
<dbReference type="PATRIC" id="fig|762968.3.peg.1475"/>
<evidence type="ECO:0000313" key="1">
    <source>
        <dbReference type="EMBL" id="EHH00414.1"/>
    </source>
</evidence>